<feature type="transmembrane region" description="Helical" evidence="9">
    <location>
        <begin position="88"/>
        <end position="107"/>
    </location>
</feature>
<dbReference type="HOGENOM" id="CLU_000445_20_1_11"/>
<dbReference type="PANTHER" id="PTHR24421:SF10">
    <property type="entry name" value="NITRATE_NITRITE SENSOR PROTEIN NARQ"/>
    <property type="match status" value="1"/>
</dbReference>
<dbReference type="PANTHER" id="PTHR24421">
    <property type="entry name" value="NITRATE/NITRITE SENSOR PROTEIN NARX-RELATED"/>
    <property type="match status" value="1"/>
</dbReference>
<keyword evidence="6 11" id="KW-0418">Kinase</keyword>
<comment type="catalytic activity">
    <reaction evidence="1">
        <text>ATP + protein L-histidine = ADP + protein N-phospho-L-histidine.</text>
        <dbReference type="EC" id="2.7.13.3"/>
    </reaction>
</comment>
<evidence type="ECO:0000256" key="9">
    <source>
        <dbReference type="SAM" id="Phobius"/>
    </source>
</evidence>
<dbReference type="GO" id="GO:0016020">
    <property type="term" value="C:membrane"/>
    <property type="evidence" value="ECO:0007669"/>
    <property type="project" value="InterPro"/>
</dbReference>
<dbReference type="GO" id="GO:0000155">
    <property type="term" value="F:phosphorelay sensor kinase activity"/>
    <property type="evidence" value="ECO:0007669"/>
    <property type="project" value="InterPro"/>
</dbReference>
<keyword evidence="12" id="KW-1185">Reference proteome</keyword>
<evidence type="ECO:0000256" key="3">
    <source>
        <dbReference type="ARBA" id="ARBA00022553"/>
    </source>
</evidence>
<organism evidence="11 12">
    <name type="scientific">Paenarthrobacter aurescens (strain TC1)</name>
    <dbReference type="NCBI Taxonomy" id="290340"/>
    <lineage>
        <taxon>Bacteria</taxon>
        <taxon>Bacillati</taxon>
        <taxon>Actinomycetota</taxon>
        <taxon>Actinomycetes</taxon>
        <taxon>Micrococcales</taxon>
        <taxon>Micrococcaceae</taxon>
        <taxon>Paenarthrobacter</taxon>
    </lineage>
</organism>
<keyword evidence="9" id="KW-0812">Transmembrane</keyword>
<dbReference type="InterPro" id="IPR036890">
    <property type="entry name" value="HATPase_C_sf"/>
</dbReference>
<evidence type="ECO:0000256" key="8">
    <source>
        <dbReference type="ARBA" id="ARBA00023012"/>
    </source>
</evidence>
<feature type="transmembrane region" description="Helical" evidence="9">
    <location>
        <begin position="136"/>
        <end position="155"/>
    </location>
</feature>
<sequence length="412" mass="44721">MSRTNWLADVKPLPGGWILRSAIVLATLLFLALGIRWQQHDLSSFQGWLELVVPYLPLLALLIGAMQSAVAWCLSLVLIMVLGGDASLVVAMIFPTMVVVAFCSFLLPWKLAINFSLFVPSVLLGLYISTPEMADQPAVLLALVVFLAAAAWRSVNVYRHRYEQSTHHIRDLQEQQAQVRSEERTRLAHELHDIVAHDVTIIAMQARRAEFVNDQAKTSQILEGIGNAAQQTLQDLRSLVTLLKEEEREEPGGGSQLLDREGQAAGFLDAPAMSGETTTAVGLVHDLDGVVEALDRAGFQVSLVVEGEVARIPASLRQALRRTVREMGTNVLKHADPSGVVDLRLTVGADRVQLASENTVSTAEPIMSSKTGLEAMSARCEVFGGFMDVGLSEGRWTTAVSIPLEGLASADA</sequence>
<keyword evidence="4" id="KW-0808">Transferase</keyword>
<dbReference type="Gene3D" id="3.30.565.10">
    <property type="entry name" value="Histidine kinase-like ATPase, C-terminal domain"/>
    <property type="match status" value="1"/>
</dbReference>
<dbReference type="AlphaFoldDB" id="A1R295"/>
<dbReference type="EC" id="2.7.13.3" evidence="2"/>
<dbReference type="Proteomes" id="UP000000637">
    <property type="component" value="Chromosome"/>
</dbReference>
<dbReference type="InterPro" id="IPR050482">
    <property type="entry name" value="Sensor_HK_TwoCompSys"/>
</dbReference>
<keyword evidence="9" id="KW-0472">Membrane</keyword>
<protein>
    <recommendedName>
        <fullName evidence="2">histidine kinase</fullName>
        <ecNumber evidence="2">2.7.13.3</ecNumber>
    </recommendedName>
</protein>
<evidence type="ECO:0000256" key="2">
    <source>
        <dbReference type="ARBA" id="ARBA00012438"/>
    </source>
</evidence>
<dbReference type="GO" id="GO:0046983">
    <property type="term" value="F:protein dimerization activity"/>
    <property type="evidence" value="ECO:0007669"/>
    <property type="project" value="InterPro"/>
</dbReference>
<keyword evidence="5" id="KW-0547">Nucleotide-binding</keyword>
<keyword evidence="9" id="KW-1133">Transmembrane helix</keyword>
<keyword evidence="7" id="KW-0067">ATP-binding</keyword>
<keyword evidence="8" id="KW-0902">Two-component regulatory system</keyword>
<evidence type="ECO:0000256" key="6">
    <source>
        <dbReference type="ARBA" id="ARBA00022777"/>
    </source>
</evidence>
<evidence type="ECO:0000256" key="4">
    <source>
        <dbReference type="ARBA" id="ARBA00022679"/>
    </source>
</evidence>
<feature type="transmembrane region" description="Helical" evidence="9">
    <location>
        <begin position="58"/>
        <end position="82"/>
    </location>
</feature>
<dbReference type="GO" id="GO:0005524">
    <property type="term" value="F:ATP binding"/>
    <property type="evidence" value="ECO:0007669"/>
    <property type="project" value="UniProtKB-KW"/>
</dbReference>
<reference evidence="11 12" key="1">
    <citation type="journal article" date="2006" name="PLoS Genet.">
        <title>Secrets of soil survival revealed by the genome sequence of Arthrobacter aurescens TC1.</title>
        <authorList>
            <person name="Mongodin E.F."/>
            <person name="Shapir N."/>
            <person name="Daugherty S.C."/>
            <person name="DeBoy R.T."/>
            <person name="Emerson J.B."/>
            <person name="Shvartzbeyn A."/>
            <person name="Radune D."/>
            <person name="Vamathevan J."/>
            <person name="Riggs F."/>
            <person name="Grinberg V."/>
            <person name="Khouri H."/>
            <person name="Wackett L.P."/>
            <person name="Nelson K.E."/>
            <person name="Sadowsky M.J."/>
        </authorList>
    </citation>
    <scope>NUCLEOTIDE SEQUENCE [LARGE SCALE GENOMIC DNA]</scope>
    <source>
        <strain evidence="11 12">TC1</strain>
    </source>
</reference>
<evidence type="ECO:0000313" key="12">
    <source>
        <dbReference type="Proteomes" id="UP000000637"/>
    </source>
</evidence>
<accession>A1R295</accession>
<gene>
    <name evidence="11" type="ordered locus">AAur_0549</name>
</gene>
<dbReference type="InterPro" id="IPR011712">
    <property type="entry name" value="Sig_transdc_His_kin_sub3_dim/P"/>
</dbReference>
<dbReference type="KEGG" id="aau:AAur_0549"/>
<dbReference type="Gene3D" id="1.20.5.1930">
    <property type="match status" value="1"/>
</dbReference>
<name>A1R295_PAEAT</name>
<dbReference type="eggNOG" id="COG4585">
    <property type="taxonomic scope" value="Bacteria"/>
</dbReference>
<dbReference type="STRING" id="290340.AAur_0549"/>
<dbReference type="EMBL" id="CP000474">
    <property type="protein sequence ID" value="ABM09020.1"/>
    <property type="molecule type" value="Genomic_DNA"/>
</dbReference>
<dbReference type="RefSeq" id="WP_011773305.1">
    <property type="nucleotide sequence ID" value="NC_008711.1"/>
</dbReference>
<proteinExistence type="predicted"/>
<evidence type="ECO:0000313" key="11">
    <source>
        <dbReference type="EMBL" id="ABM09020.1"/>
    </source>
</evidence>
<evidence type="ECO:0000259" key="10">
    <source>
        <dbReference type="Pfam" id="PF07730"/>
    </source>
</evidence>
<feature type="transmembrane region" description="Helical" evidence="9">
    <location>
        <begin position="17"/>
        <end position="37"/>
    </location>
</feature>
<evidence type="ECO:0000256" key="5">
    <source>
        <dbReference type="ARBA" id="ARBA00022741"/>
    </source>
</evidence>
<keyword evidence="3" id="KW-0597">Phosphoprotein</keyword>
<feature type="domain" description="Signal transduction histidine kinase subgroup 3 dimerisation and phosphoacceptor" evidence="10">
    <location>
        <begin position="183"/>
        <end position="246"/>
    </location>
</feature>
<evidence type="ECO:0000256" key="7">
    <source>
        <dbReference type="ARBA" id="ARBA00022840"/>
    </source>
</evidence>
<evidence type="ECO:0000256" key="1">
    <source>
        <dbReference type="ARBA" id="ARBA00000085"/>
    </source>
</evidence>
<dbReference type="OrthoDB" id="3253720at2"/>
<dbReference type="Pfam" id="PF07730">
    <property type="entry name" value="HisKA_3"/>
    <property type="match status" value="1"/>
</dbReference>